<keyword evidence="1" id="KW-0732">Signal</keyword>
<dbReference type="InterPro" id="IPR021314">
    <property type="entry name" value="DUF2911"/>
</dbReference>
<evidence type="ECO:0008006" key="4">
    <source>
        <dbReference type="Google" id="ProtNLM"/>
    </source>
</evidence>
<dbReference type="InterPro" id="IPR011990">
    <property type="entry name" value="TPR-like_helical_dom_sf"/>
</dbReference>
<gene>
    <name evidence="2" type="ORF">CCY01nite_48960</name>
</gene>
<evidence type="ECO:0000256" key="1">
    <source>
        <dbReference type="SAM" id="SignalP"/>
    </source>
</evidence>
<dbReference type="SUPFAM" id="SSF48452">
    <property type="entry name" value="TPR-like"/>
    <property type="match status" value="1"/>
</dbReference>
<protein>
    <recommendedName>
        <fullName evidence="4">DUF2911 domain-containing protein</fullName>
    </recommendedName>
</protein>
<dbReference type="AlphaFoldDB" id="A0A512RSG1"/>
<name>A0A512RSG1_9BACT</name>
<accession>A0A512RSG1</accession>
<feature type="signal peptide" evidence="1">
    <location>
        <begin position="1"/>
        <end position="21"/>
    </location>
</feature>
<keyword evidence="3" id="KW-1185">Reference proteome</keyword>
<dbReference type="Proteomes" id="UP000321436">
    <property type="component" value="Unassembled WGS sequence"/>
</dbReference>
<dbReference type="Pfam" id="PF11138">
    <property type="entry name" value="DUF2911"/>
    <property type="match status" value="1"/>
</dbReference>
<evidence type="ECO:0000313" key="3">
    <source>
        <dbReference type="Proteomes" id="UP000321436"/>
    </source>
</evidence>
<comment type="caution">
    <text evidence="2">The sequence shown here is derived from an EMBL/GenBank/DDBJ whole genome shotgun (WGS) entry which is preliminary data.</text>
</comment>
<proteinExistence type="predicted"/>
<sequence>MKQFSMILSAVTLCLATGFTAAGQGIKMPAPSPTQTIKQDFALSAVEVTYSRPAMKHRTVMGDLVPYGKLWRTGANGATRIKFGEDVKLNGQPVAAGEYALYTVPSQNGWEIVLNKGLKNWGIDGYKKEDDVLRFETEVDELPFPIESFMILFENVQPTSMTMMLAWEKTLVPVQITADIDGKVMAQLDSAMKTDKKPYFQAASYYYETGRDLKQALSFADAATKASPDAFWVMHLKAKIQARMGDKAGAKATAQQSIALAKKANNADYVALNEKLIANL</sequence>
<reference evidence="2 3" key="1">
    <citation type="submission" date="2019-07" db="EMBL/GenBank/DDBJ databases">
        <title>Whole genome shotgun sequence of Chitinophaga cymbidii NBRC 109752.</title>
        <authorList>
            <person name="Hosoyama A."/>
            <person name="Uohara A."/>
            <person name="Ohji S."/>
            <person name="Ichikawa N."/>
        </authorList>
    </citation>
    <scope>NUCLEOTIDE SEQUENCE [LARGE SCALE GENOMIC DNA]</scope>
    <source>
        <strain evidence="2 3">NBRC 109752</strain>
    </source>
</reference>
<dbReference type="EMBL" id="BKAU01000007">
    <property type="protein sequence ID" value="GEP98636.1"/>
    <property type="molecule type" value="Genomic_DNA"/>
</dbReference>
<organism evidence="2 3">
    <name type="scientific">Chitinophaga cymbidii</name>
    <dbReference type="NCBI Taxonomy" id="1096750"/>
    <lineage>
        <taxon>Bacteria</taxon>
        <taxon>Pseudomonadati</taxon>
        <taxon>Bacteroidota</taxon>
        <taxon>Chitinophagia</taxon>
        <taxon>Chitinophagales</taxon>
        <taxon>Chitinophagaceae</taxon>
        <taxon>Chitinophaga</taxon>
    </lineage>
</organism>
<dbReference type="RefSeq" id="WP_146867252.1">
    <property type="nucleotide sequence ID" value="NZ_BKAU01000007.1"/>
</dbReference>
<dbReference type="OrthoDB" id="9808374at2"/>
<feature type="chain" id="PRO_5022016025" description="DUF2911 domain-containing protein" evidence="1">
    <location>
        <begin position="22"/>
        <end position="280"/>
    </location>
</feature>
<evidence type="ECO:0000313" key="2">
    <source>
        <dbReference type="EMBL" id="GEP98636.1"/>
    </source>
</evidence>